<evidence type="ECO:0000313" key="2">
    <source>
        <dbReference type="Proteomes" id="UP000626026"/>
    </source>
</evidence>
<dbReference type="RefSeq" id="WP_187782648.1">
    <property type="nucleotide sequence ID" value="NZ_JACTVA010000002.1"/>
</dbReference>
<accession>A0ABR7RGE8</accession>
<sequence length="66" mass="7317">MPRFRSRQSYSGPVALLRGMSPAGGRLLSGWKAVRLAWVEASLIDDRVATPALINYRREKTSGLKT</sequence>
<evidence type="ECO:0000313" key="1">
    <source>
        <dbReference type="EMBL" id="MBC9205466.1"/>
    </source>
</evidence>
<gene>
    <name evidence="1" type="ORF">IBL26_01355</name>
</gene>
<dbReference type="Proteomes" id="UP000626026">
    <property type="component" value="Unassembled WGS sequence"/>
</dbReference>
<dbReference type="EMBL" id="JACTVA010000002">
    <property type="protein sequence ID" value="MBC9205466.1"/>
    <property type="molecule type" value="Genomic_DNA"/>
</dbReference>
<keyword evidence="2" id="KW-1185">Reference proteome</keyword>
<protein>
    <submittedName>
        <fullName evidence="1">Uncharacterized protein</fullName>
    </submittedName>
</protein>
<reference evidence="1 2" key="1">
    <citation type="journal article" date="2013" name="Int. J. Syst. Evol. Microbiol.">
        <title>Roseomonas aerophila sp. nov., isolated from air.</title>
        <authorList>
            <person name="Kim S.J."/>
            <person name="Weon H.Y."/>
            <person name="Ahn J.H."/>
            <person name="Hong S.B."/>
            <person name="Seok S.J."/>
            <person name="Whang K.S."/>
            <person name="Kwon S.W."/>
        </authorList>
    </citation>
    <scope>NUCLEOTIDE SEQUENCE [LARGE SCALE GENOMIC DNA]</scope>
    <source>
        <strain evidence="1 2">NBRC 108923</strain>
    </source>
</reference>
<organism evidence="1 2">
    <name type="scientific">Teichococcus aerophilus</name>
    <dbReference type="NCBI Taxonomy" id="1224513"/>
    <lineage>
        <taxon>Bacteria</taxon>
        <taxon>Pseudomonadati</taxon>
        <taxon>Pseudomonadota</taxon>
        <taxon>Alphaproteobacteria</taxon>
        <taxon>Acetobacterales</taxon>
        <taxon>Roseomonadaceae</taxon>
        <taxon>Roseomonas</taxon>
    </lineage>
</organism>
<name>A0ABR7RGE8_9PROT</name>
<proteinExistence type="predicted"/>
<comment type="caution">
    <text evidence="1">The sequence shown here is derived from an EMBL/GenBank/DDBJ whole genome shotgun (WGS) entry which is preliminary data.</text>
</comment>